<evidence type="ECO:0000256" key="8">
    <source>
        <dbReference type="ARBA" id="ARBA00022989"/>
    </source>
</evidence>
<evidence type="ECO:0000256" key="1">
    <source>
        <dbReference type="ARBA" id="ARBA00004434"/>
    </source>
</evidence>
<keyword evidence="3" id="KW-0813">Transport</keyword>
<keyword evidence="14" id="KW-1185">Reference proteome</keyword>
<keyword evidence="6" id="KW-0999">Mitochondrion inner membrane</keyword>
<evidence type="ECO:0000256" key="3">
    <source>
        <dbReference type="ARBA" id="ARBA00022448"/>
    </source>
</evidence>
<gene>
    <name evidence="13" type="ORF">PISL3812_07791</name>
</gene>
<keyword evidence="10" id="KW-0472">Membrane</keyword>
<proteinExistence type="inferred from homology"/>
<dbReference type="Proteomes" id="UP000054383">
    <property type="component" value="Unassembled WGS sequence"/>
</dbReference>
<dbReference type="GO" id="GO:0006122">
    <property type="term" value="P:mitochondrial electron transport, ubiquinol to cytochrome c"/>
    <property type="evidence" value="ECO:0007669"/>
    <property type="project" value="InterPro"/>
</dbReference>
<evidence type="ECO:0000256" key="6">
    <source>
        <dbReference type="ARBA" id="ARBA00022792"/>
    </source>
</evidence>
<name>A0A0U1M759_TALIS</name>
<keyword evidence="4" id="KW-0679">Respiratory chain</keyword>
<evidence type="ECO:0000256" key="9">
    <source>
        <dbReference type="ARBA" id="ARBA00023128"/>
    </source>
</evidence>
<sequence>MSGPEILGSSGGVDDFEPPNTPETRLAPSSLSLRHPASSLSTFRPQIRVRNHGSFASPLPASPPATRDTTDKTSFQLTFFQRNAVFLTTIFASAFAFEIAFDSASNKIWDSINQGRQWKDIRHQYIQKAEEEDEE</sequence>
<dbReference type="GO" id="GO:0005743">
    <property type="term" value="C:mitochondrial inner membrane"/>
    <property type="evidence" value="ECO:0007669"/>
    <property type="project" value="UniProtKB-SubCell"/>
</dbReference>
<dbReference type="GO" id="GO:0045275">
    <property type="term" value="C:respiratory chain complex III"/>
    <property type="evidence" value="ECO:0007669"/>
    <property type="project" value="InterPro"/>
</dbReference>
<dbReference type="OrthoDB" id="44067at2759"/>
<evidence type="ECO:0000256" key="10">
    <source>
        <dbReference type="ARBA" id="ARBA00023136"/>
    </source>
</evidence>
<dbReference type="EMBL" id="CVMT01000008">
    <property type="protein sequence ID" value="CRG90746.1"/>
    <property type="molecule type" value="Genomic_DNA"/>
</dbReference>
<dbReference type="InterPro" id="IPR008027">
    <property type="entry name" value="QCR9"/>
</dbReference>
<accession>A0A0U1M759</accession>
<evidence type="ECO:0000256" key="12">
    <source>
        <dbReference type="SAM" id="MobiDB-lite"/>
    </source>
</evidence>
<evidence type="ECO:0000256" key="2">
    <source>
        <dbReference type="ARBA" id="ARBA00007856"/>
    </source>
</evidence>
<keyword evidence="7" id="KW-0249">Electron transport</keyword>
<reference evidence="13 14" key="1">
    <citation type="submission" date="2015-04" db="EMBL/GenBank/DDBJ databases">
        <authorList>
            <person name="Syromyatnikov M.Y."/>
            <person name="Popov V.N."/>
        </authorList>
    </citation>
    <scope>NUCLEOTIDE SEQUENCE [LARGE SCALE GENOMIC DNA]</scope>
    <source>
        <strain evidence="13">WF-38-12</strain>
    </source>
</reference>
<protein>
    <recommendedName>
        <fullName evidence="11">Complex III subunit 9</fullName>
    </recommendedName>
</protein>
<evidence type="ECO:0000313" key="13">
    <source>
        <dbReference type="EMBL" id="CRG90746.1"/>
    </source>
</evidence>
<dbReference type="OMA" id="RTHHASY"/>
<organism evidence="13 14">
    <name type="scientific">Talaromyces islandicus</name>
    <name type="common">Penicillium islandicum</name>
    <dbReference type="NCBI Taxonomy" id="28573"/>
    <lineage>
        <taxon>Eukaryota</taxon>
        <taxon>Fungi</taxon>
        <taxon>Dikarya</taxon>
        <taxon>Ascomycota</taxon>
        <taxon>Pezizomycotina</taxon>
        <taxon>Eurotiomycetes</taxon>
        <taxon>Eurotiomycetidae</taxon>
        <taxon>Eurotiales</taxon>
        <taxon>Trichocomaceae</taxon>
        <taxon>Talaromyces</taxon>
        <taxon>Talaromyces sect. Islandici</taxon>
    </lineage>
</organism>
<dbReference type="AlphaFoldDB" id="A0A0U1M759"/>
<keyword evidence="9" id="KW-0496">Mitochondrion</keyword>
<comment type="subcellular location">
    <subcellularLocation>
        <location evidence="1">Mitochondrion inner membrane</location>
        <topology evidence="1">Single-pass membrane protein</topology>
    </subcellularLocation>
</comment>
<dbReference type="PANTHER" id="PTHR12980">
    <property type="entry name" value="UBIQUINOL-CYTOCHROME C REDUCTASE COMPLEX, SUBUNIT X"/>
    <property type="match status" value="1"/>
</dbReference>
<feature type="compositionally biased region" description="Polar residues" evidence="12">
    <location>
        <begin position="27"/>
        <end position="44"/>
    </location>
</feature>
<dbReference type="STRING" id="28573.A0A0U1M759"/>
<evidence type="ECO:0000256" key="4">
    <source>
        <dbReference type="ARBA" id="ARBA00022660"/>
    </source>
</evidence>
<keyword evidence="5" id="KW-0812">Transmembrane</keyword>
<dbReference type="FunFam" id="1.20.5.260:FF:000001">
    <property type="entry name" value="Cytochrome b-c1 complex subunit 9"/>
    <property type="match status" value="1"/>
</dbReference>
<dbReference type="Pfam" id="PF05365">
    <property type="entry name" value="UCR_UQCRX_QCR9"/>
    <property type="match status" value="1"/>
</dbReference>
<dbReference type="SUPFAM" id="SSF81514">
    <property type="entry name" value="Subunit X (non-heme 7 kDa protein) of cytochrome bc1 complex (Ubiquinol-cytochrome c reductase)"/>
    <property type="match status" value="1"/>
</dbReference>
<dbReference type="PANTHER" id="PTHR12980:SF0">
    <property type="entry name" value="CYTOCHROME B-C1 COMPLEX SUBUNIT 9"/>
    <property type="match status" value="1"/>
</dbReference>
<keyword evidence="8" id="KW-1133">Transmembrane helix</keyword>
<comment type="similarity">
    <text evidence="2">Belongs to the UQCR10/QCR9 family.</text>
</comment>
<dbReference type="InterPro" id="IPR036656">
    <property type="entry name" value="QCR9_sf"/>
</dbReference>
<evidence type="ECO:0000313" key="14">
    <source>
        <dbReference type="Proteomes" id="UP000054383"/>
    </source>
</evidence>
<feature type="region of interest" description="Disordered" evidence="12">
    <location>
        <begin position="1"/>
        <end position="44"/>
    </location>
</feature>
<dbReference type="Gene3D" id="1.20.5.260">
    <property type="entry name" value="Cytochrome b-c1 complex subunit 9"/>
    <property type="match status" value="1"/>
</dbReference>
<evidence type="ECO:0000256" key="7">
    <source>
        <dbReference type="ARBA" id="ARBA00022982"/>
    </source>
</evidence>
<evidence type="ECO:0000256" key="11">
    <source>
        <dbReference type="ARBA" id="ARBA00044247"/>
    </source>
</evidence>
<evidence type="ECO:0000256" key="5">
    <source>
        <dbReference type="ARBA" id="ARBA00022692"/>
    </source>
</evidence>